<protein>
    <recommendedName>
        <fullName evidence="3">Phasin family protein</fullName>
    </recommendedName>
</protein>
<accession>A0A6C2D6D0</accession>
<dbReference type="OrthoDB" id="9180655at2"/>
<dbReference type="EMBL" id="SDKK01000003">
    <property type="protein sequence ID" value="TYC61159.1"/>
    <property type="molecule type" value="Genomic_DNA"/>
</dbReference>
<proteinExistence type="predicted"/>
<name>A0A6C2D6D0_9RHOO</name>
<evidence type="ECO:0000313" key="2">
    <source>
        <dbReference type="Proteomes" id="UP000389128"/>
    </source>
</evidence>
<dbReference type="AlphaFoldDB" id="A0A6C2D6D0"/>
<comment type="caution">
    <text evidence="1">The sequence shown here is derived from an EMBL/GenBank/DDBJ whole genome shotgun (WGS) entry which is preliminary data.</text>
</comment>
<reference evidence="1 2" key="1">
    <citation type="submission" date="2019-01" db="EMBL/GenBank/DDBJ databases">
        <title>Zoogloea oleivorans genome sequencing and assembly.</title>
        <authorList>
            <person name="Tancsics A."/>
            <person name="Farkas M."/>
            <person name="Kriszt B."/>
            <person name="Maroti G."/>
            <person name="Horvath B."/>
        </authorList>
    </citation>
    <scope>NUCLEOTIDE SEQUENCE [LARGE SCALE GENOMIC DNA]</scope>
    <source>
        <strain evidence="1 2">Buc</strain>
    </source>
</reference>
<organism evidence="1 2">
    <name type="scientific">Zoogloea oleivorans</name>
    <dbReference type="NCBI Taxonomy" id="1552750"/>
    <lineage>
        <taxon>Bacteria</taxon>
        <taxon>Pseudomonadati</taxon>
        <taxon>Pseudomonadota</taxon>
        <taxon>Betaproteobacteria</taxon>
        <taxon>Rhodocyclales</taxon>
        <taxon>Zoogloeaceae</taxon>
        <taxon>Zoogloea</taxon>
    </lineage>
</organism>
<keyword evidence="2" id="KW-1185">Reference proteome</keyword>
<sequence length="211" mass="23273">MALKPPGLSLKCPQSPQEIAMYLSPSDIKQTRAATIDNLHNASRAWVEATEKLAELALRAGRQALDEGRNHLEELAENKNLKPGTPSLERIAEWRSESAVRVREYFEIIGEAHQAVLQMARDQMAVLDQAFMKQMDRAARSADANGEAAIDHMKSAVRHAEAGFNELTDAAARGADLVEDQVRQVSEALAIESDESIETASTTRSRRPRSN</sequence>
<dbReference type="Proteomes" id="UP000389128">
    <property type="component" value="Unassembled WGS sequence"/>
</dbReference>
<evidence type="ECO:0000313" key="1">
    <source>
        <dbReference type="EMBL" id="TYC61159.1"/>
    </source>
</evidence>
<evidence type="ECO:0008006" key="3">
    <source>
        <dbReference type="Google" id="ProtNLM"/>
    </source>
</evidence>
<gene>
    <name evidence="1" type="ORF">ETQ85_03630</name>
</gene>